<keyword evidence="6" id="KW-1133">Transmembrane helix</keyword>
<evidence type="ECO:0000256" key="1">
    <source>
        <dbReference type="ARBA" id="ARBA00022723"/>
    </source>
</evidence>
<feature type="domain" description="RING-type" evidence="7">
    <location>
        <begin position="92"/>
        <end position="132"/>
    </location>
</feature>
<dbReference type="InterPro" id="IPR013087">
    <property type="entry name" value="Znf_C2H2_type"/>
</dbReference>
<organism evidence="8 9">
    <name type="scientific">Gigaspora margarita</name>
    <dbReference type="NCBI Taxonomy" id="4874"/>
    <lineage>
        <taxon>Eukaryota</taxon>
        <taxon>Fungi</taxon>
        <taxon>Fungi incertae sedis</taxon>
        <taxon>Mucoromycota</taxon>
        <taxon>Glomeromycotina</taxon>
        <taxon>Glomeromycetes</taxon>
        <taxon>Diversisporales</taxon>
        <taxon>Gigasporaceae</taxon>
        <taxon>Gigaspora</taxon>
    </lineage>
</organism>
<dbReference type="InterPro" id="IPR017907">
    <property type="entry name" value="Znf_RING_CS"/>
</dbReference>
<comment type="caution">
    <text evidence="8">The sequence shown here is derived from an EMBL/GenBank/DDBJ whole genome shotgun (WGS) entry which is preliminary data.</text>
</comment>
<feature type="transmembrane region" description="Helical" evidence="6">
    <location>
        <begin position="423"/>
        <end position="441"/>
    </location>
</feature>
<dbReference type="SMART" id="SM00184">
    <property type="entry name" value="RING"/>
    <property type="match status" value="1"/>
</dbReference>
<dbReference type="GO" id="GO:0072344">
    <property type="term" value="P:rescue of stalled ribosome"/>
    <property type="evidence" value="ECO:0007669"/>
    <property type="project" value="InterPro"/>
</dbReference>
<keyword evidence="6" id="KW-0472">Membrane</keyword>
<dbReference type="InterPro" id="IPR044288">
    <property type="entry name" value="ZNF598/HEL2"/>
</dbReference>
<evidence type="ECO:0000256" key="4">
    <source>
        <dbReference type="PROSITE-ProRule" id="PRU00175"/>
    </source>
</evidence>
<dbReference type="GO" id="GO:0061630">
    <property type="term" value="F:ubiquitin protein ligase activity"/>
    <property type="evidence" value="ECO:0007669"/>
    <property type="project" value="InterPro"/>
</dbReference>
<dbReference type="EMBL" id="WTPW01000274">
    <property type="protein sequence ID" value="KAF0527771.1"/>
    <property type="molecule type" value="Genomic_DNA"/>
</dbReference>
<dbReference type="InterPro" id="IPR013083">
    <property type="entry name" value="Znf_RING/FYVE/PHD"/>
</dbReference>
<feature type="transmembrane region" description="Helical" evidence="6">
    <location>
        <begin position="392"/>
        <end position="417"/>
    </location>
</feature>
<evidence type="ECO:0000256" key="3">
    <source>
        <dbReference type="ARBA" id="ARBA00022833"/>
    </source>
</evidence>
<dbReference type="GO" id="GO:0016567">
    <property type="term" value="P:protein ubiquitination"/>
    <property type="evidence" value="ECO:0007669"/>
    <property type="project" value="TreeGrafter"/>
</dbReference>
<feature type="region of interest" description="Disordered" evidence="5">
    <location>
        <begin position="36"/>
        <end position="56"/>
    </location>
</feature>
<dbReference type="Gene3D" id="3.30.40.10">
    <property type="entry name" value="Zinc/RING finger domain, C3HC4 (zinc finger)"/>
    <property type="match status" value="1"/>
</dbReference>
<keyword evidence="1" id="KW-0479">Metal-binding</keyword>
<dbReference type="PROSITE" id="PS50089">
    <property type="entry name" value="ZF_RING_2"/>
    <property type="match status" value="1"/>
</dbReference>
<evidence type="ECO:0000259" key="7">
    <source>
        <dbReference type="PROSITE" id="PS50089"/>
    </source>
</evidence>
<dbReference type="InterPro" id="IPR001841">
    <property type="entry name" value="Znf_RING"/>
</dbReference>
<gene>
    <name evidence="8" type="ORF">F8M41_013464</name>
</gene>
<evidence type="ECO:0000313" key="8">
    <source>
        <dbReference type="EMBL" id="KAF0527771.1"/>
    </source>
</evidence>
<dbReference type="PROSITE" id="PS00028">
    <property type="entry name" value="ZINC_FINGER_C2H2_1"/>
    <property type="match status" value="1"/>
</dbReference>
<dbReference type="PROSITE" id="PS00518">
    <property type="entry name" value="ZF_RING_1"/>
    <property type="match status" value="1"/>
</dbReference>
<dbReference type="PANTHER" id="PTHR22938">
    <property type="entry name" value="ZINC FINGER PROTEIN 598"/>
    <property type="match status" value="1"/>
</dbReference>
<dbReference type="Pfam" id="PF25447">
    <property type="entry name" value="RING_ZNF598"/>
    <property type="match status" value="1"/>
</dbReference>
<evidence type="ECO:0000256" key="6">
    <source>
        <dbReference type="SAM" id="Phobius"/>
    </source>
</evidence>
<dbReference type="OrthoDB" id="3838338at2759"/>
<name>A0A8H4EPB3_GIGMA</name>
<evidence type="ECO:0000256" key="5">
    <source>
        <dbReference type="SAM" id="MobiDB-lite"/>
    </source>
</evidence>
<proteinExistence type="predicted"/>
<keyword evidence="9" id="KW-1185">Reference proteome</keyword>
<keyword evidence="6" id="KW-0812">Transmembrane</keyword>
<evidence type="ECO:0000256" key="2">
    <source>
        <dbReference type="ARBA" id="ARBA00022771"/>
    </source>
</evidence>
<accession>A0A8H4EPB3</accession>
<dbReference type="AlphaFoldDB" id="A0A8H4EPB3"/>
<reference evidence="8 9" key="1">
    <citation type="journal article" date="2019" name="Environ. Microbiol.">
        <title>At the nexus of three kingdoms: the genome of the mycorrhizal fungus Gigaspora margarita provides insights into plant, endobacterial and fungal interactions.</title>
        <authorList>
            <person name="Venice F."/>
            <person name="Ghignone S."/>
            <person name="Salvioli di Fossalunga A."/>
            <person name="Amselem J."/>
            <person name="Novero M."/>
            <person name="Xianan X."/>
            <person name="Sedzielewska Toro K."/>
            <person name="Morin E."/>
            <person name="Lipzen A."/>
            <person name="Grigoriev I.V."/>
            <person name="Henrissat B."/>
            <person name="Martin F.M."/>
            <person name="Bonfante P."/>
        </authorList>
    </citation>
    <scope>NUCLEOTIDE SEQUENCE [LARGE SCALE GENOMIC DNA]</scope>
    <source>
        <strain evidence="8 9">BEG34</strain>
    </source>
</reference>
<dbReference type="PANTHER" id="PTHR22938:SF0">
    <property type="entry name" value="E3 UBIQUITIN-PROTEIN LIGASE ZNF598"/>
    <property type="match status" value="1"/>
</dbReference>
<dbReference type="Proteomes" id="UP000439903">
    <property type="component" value="Unassembled WGS sequence"/>
</dbReference>
<dbReference type="SUPFAM" id="SSF57850">
    <property type="entry name" value="RING/U-box"/>
    <property type="match status" value="1"/>
</dbReference>
<keyword evidence="3" id="KW-0862">Zinc</keyword>
<dbReference type="GO" id="GO:0008270">
    <property type="term" value="F:zinc ion binding"/>
    <property type="evidence" value="ECO:0007669"/>
    <property type="project" value="UniProtKB-KW"/>
</dbReference>
<sequence length="452" mass="51335">MCSNISCIDSKNDTILLSPELLPSIPSRINNNKIKTTTTTTTTNSPHSSTTPPLSITNHRISSIDSQHVAKDLLKVENKCGENENKTMVDYCSICTEHISVYAVSQCNHRICYLCALRSRVLFKTNTCPYCRAQQNKIIFTHDSNTSFSTLLSSKDWNIIPDFQILCEDESIYQTVTNTIKLRCPLKSCKVTCDGSWHELSHHVRTAHKLTFCGICVGYRKIFSWEHQLFTKEGLKKHYRNGDGKDSNFRGHPSCVECNVTLYDLIEFREHYLMHHSSIPLALNSTRSSLPHHNSQTLSAARLSSPSHASLSSSSSSSINNAENEKDVPFIIICTLSLLLSLLRMFTLPSSSNKYFASTLQLLDTYVSPLFTSILQLDLDENSQLESALHSIFISIYSIGIRVAFVIAYLTMVFWVLKSWMILMSWIACGMFILLVLRVCWDNWKNWIKCWV</sequence>
<keyword evidence="2 4" id="KW-0863">Zinc-finger</keyword>
<evidence type="ECO:0000313" key="9">
    <source>
        <dbReference type="Proteomes" id="UP000439903"/>
    </source>
</evidence>
<protein>
    <submittedName>
        <fullName evidence="8">Ring zinc finger domain-containing protein</fullName>
    </submittedName>
</protein>
<feature type="transmembrane region" description="Helical" evidence="6">
    <location>
        <begin position="328"/>
        <end position="346"/>
    </location>
</feature>
<dbReference type="GO" id="GO:0043022">
    <property type="term" value="F:ribosome binding"/>
    <property type="evidence" value="ECO:0007669"/>
    <property type="project" value="TreeGrafter"/>
</dbReference>